<dbReference type="Proteomes" id="UP000054302">
    <property type="component" value="Unassembled WGS sequence"/>
</dbReference>
<accession>A0A0D1WK85</accession>
<dbReference type="Gene3D" id="3.20.20.140">
    <property type="entry name" value="Metal-dependent hydrolases"/>
    <property type="match status" value="1"/>
</dbReference>
<dbReference type="SUPFAM" id="SSF51556">
    <property type="entry name" value="Metallo-dependent hydrolases"/>
    <property type="match status" value="1"/>
</dbReference>
<dbReference type="RefSeq" id="XP_016220929.1">
    <property type="nucleotide sequence ID" value="XM_016374018.1"/>
</dbReference>
<dbReference type="HOGENOM" id="CLU_017290_6_3_1"/>
<feature type="domain" description="GS catalytic" evidence="3">
    <location>
        <begin position="644"/>
        <end position="975"/>
    </location>
</feature>
<evidence type="ECO:0000313" key="5">
    <source>
        <dbReference type="Proteomes" id="UP000054302"/>
    </source>
</evidence>
<organism evidence="4 5">
    <name type="scientific">Exophiala mesophila</name>
    <name type="common">Black yeast-like fungus</name>
    <dbReference type="NCBI Taxonomy" id="212818"/>
    <lineage>
        <taxon>Eukaryota</taxon>
        <taxon>Fungi</taxon>
        <taxon>Dikarya</taxon>
        <taxon>Ascomycota</taxon>
        <taxon>Pezizomycotina</taxon>
        <taxon>Eurotiomycetes</taxon>
        <taxon>Chaetothyriomycetidae</taxon>
        <taxon>Chaetothyriales</taxon>
        <taxon>Herpotrichiellaceae</taxon>
        <taxon>Exophiala</taxon>
    </lineage>
</organism>
<sequence>MASYPVHYPNLHHVSDLDSATIQDLQLIIQTFPIIDNHAHNLLTEDNALGGSEYPFESITSEAQGHALLDHVHTALPHIRGVKQLAQFYQCPETLQDVKSARYEWIRRDYTALIKRSLQGTHAILMDDGLSPDIIHSYKWHRQFVPTVSRIVRIEAIAADLLEHLAHAAGFMRVGLDADWHISQTESFLVRFNTVFRNQIRTLANDPDVRGFKSVVCYRTGLDVSLDSRNNFRPQQSLTESVLLKSFHDFLQRAVGDHKYRIEQKEVNDYLVVAVCDVLEKLIDTDGENVPFQFHTGLGDTDINLVKSNPALMQPLIEAFPNVDFILLHSAYPYTREAGYLATSYSNAWLDIGEVFPMLSRDGEESVLRQALELTPSSKILWSTDGHFYPETYWLANKQFREALERLLTVYVAANDMTVAQAIDLAVDILFWNSNSLYKLDEERRFPELLHACGRASDESLRTLVNGGSKTPSFRSNVSTAVTVAGPSELRPSASLLPLQGTSSTLALRPGIITGPTAYSTHTLSAQSVSVFDAFMQANPSLKYVWLQFLDYTGTLRNRMVTVPQFRKQLAANNHSYVTTALTRLLQDDQAATGCSSTGQFFLQPDLSTLRLNKGLSSPSATVQTWWLADTNHPPATEPYDRCPRSTLQYQADILRADFSINILMGFEIEVVFMRPVYNEDGSDFVDFKPLHLNHSWTNLSFQQLDALPMVEEIVESLGELDIHLPVFHAESAPGQWEFALPPVEPVKAVDDLFKAKDVIRNIAKKHGLKATLYPRPFAATCGSACHAHFSINGPPETLSRFEDSFLAGVLEHLPSILAFTLPIEESYARIGAGIWAGGEYVCWGSQNKEVPLRKCGPGHYELKTIDGIGNSYLGMAALLAAGIHGLRSELPLAYKDCLGDPTQMGPEARAELGITTKLPVSLELSLKALDRDKVLRRGLGYALVDDYLAVAESLAEKLREFGDEKRRVWLMSRY</sequence>
<evidence type="ECO:0000256" key="1">
    <source>
        <dbReference type="PROSITE-ProRule" id="PRU01331"/>
    </source>
</evidence>
<name>A0A0D1WK85_EXOME</name>
<evidence type="ECO:0000256" key="2">
    <source>
        <dbReference type="RuleBase" id="RU000384"/>
    </source>
</evidence>
<dbReference type="InterPro" id="IPR014746">
    <property type="entry name" value="Gln_synth/guanido_kin_cat_dom"/>
</dbReference>
<protein>
    <recommendedName>
        <fullName evidence="3">GS catalytic domain-containing protein</fullName>
    </recommendedName>
</protein>
<dbReference type="OrthoDB" id="3364440at2759"/>
<evidence type="ECO:0000259" key="3">
    <source>
        <dbReference type="PROSITE" id="PS51987"/>
    </source>
</evidence>
<dbReference type="GO" id="GO:0004356">
    <property type="term" value="F:glutamine synthetase activity"/>
    <property type="evidence" value="ECO:0007669"/>
    <property type="project" value="InterPro"/>
</dbReference>
<gene>
    <name evidence="4" type="ORF">PV10_08931</name>
</gene>
<comment type="similarity">
    <text evidence="1 2">Belongs to the glutamine synthetase family.</text>
</comment>
<dbReference type="EMBL" id="KN847525">
    <property type="protein sequence ID" value="KIV89355.1"/>
    <property type="molecule type" value="Genomic_DNA"/>
</dbReference>
<keyword evidence="5" id="KW-1185">Reference proteome</keyword>
<dbReference type="InterPro" id="IPR032466">
    <property type="entry name" value="Metal_Hydrolase"/>
</dbReference>
<reference evidence="4 5" key="1">
    <citation type="submission" date="2015-01" db="EMBL/GenBank/DDBJ databases">
        <title>The Genome Sequence of Exophiala mesophila CBS40295.</title>
        <authorList>
            <consortium name="The Broad Institute Genomics Platform"/>
            <person name="Cuomo C."/>
            <person name="de Hoog S."/>
            <person name="Gorbushina A."/>
            <person name="Stielow B."/>
            <person name="Teixiera M."/>
            <person name="Abouelleil A."/>
            <person name="Chapman S.B."/>
            <person name="Priest M."/>
            <person name="Young S.K."/>
            <person name="Wortman J."/>
            <person name="Nusbaum C."/>
            <person name="Birren B."/>
        </authorList>
    </citation>
    <scope>NUCLEOTIDE SEQUENCE [LARGE SCALE GENOMIC DNA]</scope>
    <source>
        <strain evidence="4 5">CBS 40295</strain>
    </source>
</reference>
<dbReference type="Pfam" id="PF04909">
    <property type="entry name" value="Amidohydro_2"/>
    <property type="match status" value="1"/>
</dbReference>
<dbReference type="PANTHER" id="PTHR43383">
    <property type="entry name" value="NODULIN 6"/>
    <property type="match status" value="1"/>
</dbReference>
<proteinExistence type="inferred from homology"/>
<dbReference type="GeneID" id="27326776"/>
<dbReference type="AlphaFoldDB" id="A0A0D1WK85"/>
<dbReference type="OMA" id="LEGCPRT"/>
<evidence type="ECO:0000313" key="4">
    <source>
        <dbReference type="EMBL" id="KIV89355.1"/>
    </source>
</evidence>
<dbReference type="VEuPathDB" id="FungiDB:PV10_08931"/>
<dbReference type="STRING" id="212818.A0A0D1WK85"/>
<dbReference type="PROSITE" id="PS51987">
    <property type="entry name" value="GS_CATALYTIC"/>
    <property type="match status" value="1"/>
</dbReference>
<dbReference type="Gene3D" id="3.30.590.10">
    <property type="entry name" value="Glutamine synthetase/guanido kinase, catalytic domain"/>
    <property type="match status" value="1"/>
</dbReference>
<dbReference type="GO" id="GO:0016787">
    <property type="term" value="F:hydrolase activity"/>
    <property type="evidence" value="ECO:0007669"/>
    <property type="project" value="InterPro"/>
</dbReference>
<dbReference type="Pfam" id="PF00120">
    <property type="entry name" value="Gln-synt_C"/>
    <property type="match status" value="1"/>
</dbReference>
<dbReference type="SMART" id="SM01230">
    <property type="entry name" value="Gln-synt_C"/>
    <property type="match status" value="1"/>
</dbReference>
<dbReference type="InterPro" id="IPR008146">
    <property type="entry name" value="Gln_synth_cat_dom"/>
</dbReference>
<dbReference type="InterPro" id="IPR006680">
    <property type="entry name" value="Amidohydro-rel"/>
</dbReference>
<dbReference type="PANTHER" id="PTHR43383:SF2">
    <property type="entry name" value="AMIDOHYDROLASE 2 FAMILY PROTEIN"/>
    <property type="match status" value="1"/>
</dbReference>
<dbReference type="SUPFAM" id="SSF55931">
    <property type="entry name" value="Glutamine synthetase/guanido kinase"/>
    <property type="match status" value="1"/>
</dbReference>